<keyword evidence="3" id="KW-1185">Reference proteome</keyword>
<evidence type="ECO:0000256" key="1">
    <source>
        <dbReference type="SAM" id="MobiDB-lite"/>
    </source>
</evidence>
<evidence type="ECO:0000313" key="3">
    <source>
        <dbReference type="Proteomes" id="UP000271098"/>
    </source>
</evidence>
<dbReference type="WBParaSite" id="GPUH_0000699601-mRNA-1">
    <property type="protein sequence ID" value="GPUH_0000699601-mRNA-1"/>
    <property type="gene ID" value="GPUH_0000699601"/>
</dbReference>
<feature type="region of interest" description="Disordered" evidence="1">
    <location>
        <begin position="1"/>
        <end position="20"/>
    </location>
</feature>
<dbReference type="EMBL" id="UYRT01017339">
    <property type="protein sequence ID" value="VDK56822.1"/>
    <property type="molecule type" value="Genomic_DNA"/>
</dbReference>
<dbReference type="Proteomes" id="UP000271098">
    <property type="component" value="Unassembled WGS sequence"/>
</dbReference>
<accession>A0A183DE46</accession>
<sequence length="74" mass="8145">MQQDEGAGSEDEMSESISELPSISEIARKRPSALVSPVIVSLDIIFAFSLLSKIQGKNMPFLQKNLHSIFLLVI</sequence>
<organism evidence="4">
    <name type="scientific">Gongylonema pulchrum</name>
    <dbReference type="NCBI Taxonomy" id="637853"/>
    <lineage>
        <taxon>Eukaryota</taxon>
        <taxon>Metazoa</taxon>
        <taxon>Ecdysozoa</taxon>
        <taxon>Nematoda</taxon>
        <taxon>Chromadorea</taxon>
        <taxon>Rhabditida</taxon>
        <taxon>Spirurina</taxon>
        <taxon>Spiruromorpha</taxon>
        <taxon>Spiruroidea</taxon>
        <taxon>Gongylonematidae</taxon>
        <taxon>Gongylonema</taxon>
    </lineage>
</organism>
<reference evidence="2 3" key="2">
    <citation type="submission" date="2018-11" db="EMBL/GenBank/DDBJ databases">
        <authorList>
            <consortium name="Pathogen Informatics"/>
        </authorList>
    </citation>
    <scope>NUCLEOTIDE SEQUENCE [LARGE SCALE GENOMIC DNA]</scope>
</reference>
<name>A0A183DE46_9BILA</name>
<evidence type="ECO:0000313" key="4">
    <source>
        <dbReference type="WBParaSite" id="GPUH_0000699601-mRNA-1"/>
    </source>
</evidence>
<gene>
    <name evidence="2" type="ORF">GPUH_LOCUS6987</name>
</gene>
<dbReference type="AlphaFoldDB" id="A0A183DE46"/>
<reference evidence="4" key="1">
    <citation type="submission" date="2016-06" db="UniProtKB">
        <authorList>
            <consortium name="WormBaseParasite"/>
        </authorList>
    </citation>
    <scope>IDENTIFICATION</scope>
</reference>
<evidence type="ECO:0000313" key="2">
    <source>
        <dbReference type="EMBL" id="VDK56822.1"/>
    </source>
</evidence>
<protein>
    <submittedName>
        <fullName evidence="4">Transmembrane protein</fullName>
    </submittedName>
</protein>
<proteinExistence type="predicted"/>